<name>A0A645E8H9_9ZZZZ</name>
<dbReference type="EMBL" id="VSSQ01044458">
    <property type="protein sequence ID" value="MPM98284.1"/>
    <property type="molecule type" value="Genomic_DNA"/>
</dbReference>
<gene>
    <name evidence="1" type="ORF">SDC9_145469</name>
</gene>
<dbReference type="AlphaFoldDB" id="A0A645E8H9"/>
<organism evidence="1">
    <name type="scientific">bioreactor metagenome</name>
    <dbReference type="NCBI Taxonomy" id="1076179"/>
    <lineage>
        <taxon>unclassified sequences</taxon>
        <taxon>metagenomes</taxon>
        <taxon>ecological metagenomes</taxon>
    </lineage>
</organism>
<comment type="caution">
    <text evidence="1">The sequence shown here is derived from an EMBL/GenBank/DDBJ whole genome shotgun (WGS) entry which is preliminary data.</text>
</comment>
<accession>A0A645E8H9</accession>
<protein>
    <submittedName>
        <fullName evidence="1">Uncharacterized protein</fullName>
    </submittedName>
</protein>
<reference evidence="1" key="1">
    <citation type="submission" date="2019-08" db="EMBL/GenBank/DDBJ databases">
        <authorList>
            <person name="Kucharzyk K."/>
            <person name="Murdoch R.W."/>
            <person name="Higgins S."/>
            <person name="Loffler F."/>
        </authorList>
    </citation>
    <scope>NUCLEOTIDE SEQUENCE</scope>
</reference>
<sequence length="141" mass="15863">MWVFTKLIHQRYAGVHGGNDIHHFGVTIFFVVDQTRVIQRFCRVVHGANITAVAGFIAERPDDDRRVVFLRVDVAYDALNVDIFPQRIVGDPADIADISEAVRFNVGFGHDEQTVDIAQFIETWIVRVMGGAYGVDVVLLH</sequence>
<evidence type="ECO:0000313" key="1">
    <source>
        <dbReference type="EMBL" id="MPM98284.1"/>
    </source>
</evidence>
<proteinExistence type="predicted"/>